<feature type="domain" description="Ribosomal protein eL8/eL30/eS12/Gadd45" evidence="6">
    <location>
        <begin position="10"/>
        <end position="99"/>
    </location>
</feature>
<dbReference type="EMBL" id="DSJT01000021">
    <property type="protein sequence ID" value="HEF87362.1"/>
    <property type="molecule type" value="Genomic_DNA"/>
</dbReference>
<protein>
    <recommendedName>
        <fullName evidence="4 5">Large ribosomal subunit protein eL30</fullName>
    </recommendedName>
</protein>
<reference evidence="7" key="1">
    <citation type="journal article" date="2020" name="mSystems">
        <title>Genome- and Community-Level Interaction Insights into Carbon Utilization and Element Cycling Functions of Hydrothermarchaeota in Hydrothermal Sediment.</title>
        <authorList>
            <person name="Zhou Z."/>
            <person name="Liu Y."/>
            <person name="Xu W."/>
            <person name="Pan J."/>
            <person name="Luo Z.H."/>
            <person name="Li M."/>
        </authorList>
    </citation>
    <scope>NUCLEOTIDE SEQUENCE [LARGE SCALE GENOMIC DNA]</scope>
    <source>
        <strain evidence="7">SpSt-23</strain>
    </source>
</reference>
<evidence type="ECO:0000256" key="5">
    <source>
        <dbReference type="HAMAP-Rule" id="MF_00481"/>
    </source>
</evidence>
<evidence type="ECO:0000256" key="1">
    <source>
        <dbReference type="ARBA" id="ARBA00007326"/>
    </source>
</evidence>
<dbReference type="InterPro" id="IPR029064">
    <property type="entry name" value="Ribosomal_eL30-like_sf"/>
</dbReference>
<dbReference type="GO" id="GO:0022625">
    <property type="term" value="C:cytosolic large ribosomal subunit"/>
    <property type="evidence" value="ECO:0007669"/>
    <property type="project" value="InterPro"/>
</dbReference>
<dbReference type="PANTHER" id="PTHR11449">
    <property type="entry name" value="RIBOSOMAL PROTEIN L30"/>
    <property type="match status" value="1"/>
</dbReference>
<keyword evidence="3 5" id="KW-0687">Ribonucleoprotein</keyword>
<dbReference type="Pfam" id="PF01248">
    <property type="entry name" value="Ribosomal_L7Ae"/>
    <property type="match status" value="1"/>
</dbReference>
<sequence length="109" mass="11644">MSTATVELVKAIQTLGKTGQYKIGFNQSRKLVMLGKAKAAVIAANAPPHVKRDLKYYAKLSNIPVIEFPGTNFELGALIGKPFGVSSMVVIDPGQSNILDLAREVSGNE</sequence>
<dbReference type="HAMAP" id="MF_00481">
    <property type="entry name" value="Ribosomal_eL30"/>
    <property type="match status" value="1"/>
</dbReference>
<dbReference type="InterPro" id="IPR022991">
    <property type="entry name" value="Ribosomal_eL30_CS"/>
</dbReference>
<dbReference type="InterPro" id="IPR039109">
    <property type="entry name" value="Ribosomal_eL30-like"/>
</dbReference>
<dbReference type="GO" id="GO:0003723">
    <property type="term" value="F:RNA binding"/>
    <property type="evidence" value="ECO:0007669"/>
    <property type="project" value="InterPro"/>
</dbReference>
<dbReference type="InterPro" id="IPR004038">
    <property type="entry name" value="Ribosomal_eL8/eL30/eS12/Gad45"/>
</dbReference>
<proteinExistence type="inferred from homology"/>
<evidence type="ECO:0000259" key="6">
    <source>
        <dbReference type="Pfam" id="PF01248"/>
    </source>
</evidence>
<dbReference type="Gene3D" id="3.30.1330.30">
    <property type="match status" value="1"/>
</dbReference>
<name>A0A7C2FEX6_9CREN</name>
<dbReference type="InterPro" id="IPR000231">
    <property type="entry name" value="Ribosomal_eL30"/>
</dbReference>
<dbReference type="SUPFAM" id="SSF55315">
    <property type="entry name" value="L30e-like"/>
    <property type="match status" value="1"/>
</dbReference>
<dbReference type="GO" id="GO:0003735">
    <property type="term" value="F:structural constituent of ribosome"/>
    <property type="evidence" value="ECO:0007669"/>
    <property type="project" value="InterPro"/>
</dbReference>
<dbReference type="AlphaFoldDB" id="A0A7C2FEX6"/>
<evidence type="ECO:0000256" key="2">
    <source>
        <dbReference type="ARBA" id="ARBA00022980"/>
    </source>
</evidence>
<dbReference type="NCBIfam" id="NF002172">
    <property type="entry name" value="PRK01018.1"/>
    <property type="match status" value="1"/>
</dbReference>
<evidence type="ECO:0000313" key="7">
    <source>
        <dbReference type="EMBL" id="HEF87362.1"/>
    </source>
</evidence>
<comment type="caution">
    <text evidence="7">The sequence shown here is derived from an EMBL/GenBank/DDBJ whole genome shotgun (WGS) entry which is preliminary data.</text>
</comment>
<dbReference type="GO" id="GO:0006412">
    <property type="term" value="P:translation"/>
    <property type="evidence" value="ECO:0007669"/>
    <property type="project" value="UniProtKB-UniRule"/>
</dbReference>
<accession>A0A7C2FEX6</accession>
<evidence type="ECO:0000256" key="4">
    <source>
        <dbReference type="ARBA" id="ARBA00035231"/>
    </source>
</evidence>
<gene>
    <name evidence="5" type="primary">rpl30e</name>
    <name evidence="7" type="ORF">ENP55_03550</name>
</gene>
<organism evidence="7">
    <name type="scientific">Thermosphaera aggregans</name>
    <dbReference type="NCBI Taxonomy" id="54254"/>
    <lineage>
        <taxon>Archaea</taxon>
        <taxon>Thermoproteota</taxon>
        <taxon>Thermoprotei</taxon>
        <taxon>Desulfurococcales</taxon>
        <taxon>Desulfurococcaceae</taxon>
        <taxon>Thermosphaera</taxon>
    </lineage>
</organism>
<keyword evidence="2 5" id="KW-0689">Ribosomal protein</keyword>
<evidence type="ECO:0000256" key="3">
    <source>
        <dbReference type="ARBA" id="ARBA00023274"/>
    </source>
</evidence>
<dbReference type="PROSITE" id="PS00993">
    <property type="entry name" value="RIBOSOMAL_L30E_2"/>
    <property type="match status" value="1"/>
</dbReference>
<comment type="similarity">
    <text evidence="1 5">Belongs to the eukaryotic ribosomal protein eL30 family.</text>
</comment>